<keyword evidence="7 10" id="KW-0460">Magnesium</keyword>
<evidence type="ECO:0000256" key="9">
    <source>
        <dbReference type="ARBA" id="ARBA00048540"/>
    </source>
</evidence>
<dbReference type="InterPro" id="IPR024932">
    <property type="entry name" value="ApbE"/>
</dbReference>
<keyword evidence="3 10" id="KW-0285">Flavoprotein</keyword>
<keyword evidence="5 10" id="KW-0479">Metal-binding</keyword>
<evidence type="ECO:0000256" key="7">
    <source>
        <dbReference type="ARBA" id="ARBA00022842"/>
    </source>
</evidence>
<evidence type="ECO:0000313" key="13">
    <source>
        <dbReference type="Proteomes" id="UP000014227"/>
    </source>
</evidence>
<keyword evidence="13" id="KW-1185">Reference proteome</keyword>
<evidence type="ECO:0000256" key="1">
    <source>
        <dbReference type="ARBA" id="ARBA00011955"/>
    </source>
</evidence>
<feature type="binding site" evidence="11">
    <location>
        <position position="150"/>
    </location>
    <ligand>
        <name>Mg(2+)</name>
        <dbReference type="ChEBI" id="CHEBI:18420"/>
    </ligand>
</feature>
<dbReference type="EMBL" id="HF951689">
    <property type="protein sequence ID" value="CCW34606.1"/>
    <property type="molecule type" value="Genomic_DNA"/>
</dbReference>
<evidence type="ECO:0000256" key="8">
    <source>
        <dbReference type="ARBA" id="ARBA00031306"/>
    </source>
</evidence>
<feature type="binding site" evidence="11">
    <location>
        <position position="264"/>
    </location>
    <ligand>
        <name>Mg(2+)</name>
        <dbReference type="ChEBI" id="CHEBI:18420"/>
    </ligand>
</feature>
<dbReference type="RefSeq" id="WP_016482166.1">
    <property type="nucleotide sequence ID" value="NC_021487.1"/>
</dbReference>
<dbReference type="PANTHER" id="PTHR30040">
    <property type="entry name" value="THIAMINE BIOSYNTHESIS LIPOPROTEIN APBE"/>
    <property type="match status" value="1"/>
</dbReference>
<evidence type="ECO:0000256" key="6">
    <source>
        <dbReference type="ARBA" id="ARBA00022827"/>
    </source>
</evidence>
<dbReference type="GO" id="GO:0016740">
    <property type="term" value="F:transferase activity"/>
    <property type="evidence" value="ECO:0007669"/>
    <property type="project" value="UniProtKB-UniRule"/>
</dbReference>
<evidence type="ECO:0000256" key="5">
    <source>
        <dbReference type="ARBA" id="ARBA00022723"/>
    </source>
</evidence>
<dbReference type="eggNOG" id="COG1477">
    <property type="taxonomic scope" value="Bacteria"/>
</dbReference>
<proteinExistence type="inferred from homology"/>
<evidence type="ECO:0000313" key="12">
    <source>
        <dbReference type="EMBL" id="CCW34606.1"/>
    </source>
</evidence>
<dbReference type="Proteomes" id="UP000014227">
    <property type="component" value="Chromosome I"/>
</dbReference>
<keyword evidence="12" id="KW-0449">Lipoprotein</keyword>
<dbReference type="Gene3D" id="3.10.520.10">
    <property type="entry name" value="ApbE-like domains"/>
    <property type="match status" value="1"/>
</dbReference>
<dbReference type="SUPFAM" id="SSF143631">
    <property type="entry name" value="ApbE-like"/>
    <property type="match status" value="1"/>
</dbReference>
<reference evidence="13" key="1">
    <citation type="submission" date="2013-03" db="EMBL/GenBank/DDBJ databases">
        <title>Genome sequence of Chthonomonas calidirosea, the first sequenced genome from the Armatimonadetes phylum (formally candidate division OP10).</title>
        <authorList>
            <person name="Lee K.C.Y."/>
            <person name="Morgan X.C."/>
            <person name="Dunfield P.F."/>
            <person name="Tamas I."/>
            <person name="Houghton K.M."/>
            <person name="Vyssotski M."/>
            <person name="Ryan J.L.J."/>
            <person name="Lagutin K."/>
            <person name="McDonald I.R."/>
            <person name="Stott M.B."/>
        </authorList>
    </citation>
    <scope>NUCLEOTIDE SEQUENCE [LARGE SCALE GENOMIC DNA]</scope>
    <source>
        <strain evidence="13">DSM 23976 / ICMP 18418 / T49</strain>
    </source>
</reference>
<dbReference type="InParanoid" id="S0ET51"/>
<gene>
    <name evidence="12" type="ORF">CCALI_00781</name>
</gene>
<evidence type="ECO:0000256" key="3">
    <source>
        <dbReference type="ARBA" id="ARBA00022630"/>
    </source>
</evidence>
<comment type="catalytic activity">
    <reaction evidence="9 10">
        <text>L-threonyl-[protein] + FAD = FMN-L-threonyl-[protein] + AMP + H(+)</text>
        <dbReference type="Rhea" id="RHEA:36847"/>
        <dbReference type="Rhea" id="RHEA-COMP:11060"/>
        <dbReference type="Rhea" id="RHEA-COMP:11061"/>
        <dbReference type="ChEBI" id="CHEBI:15378"/>
        <dbReference type="ChEBI" id="CHEBI:30013"/>
        <dbReference type="ChEBI" id="CHEBI:57692"/>
        <dbReference type="ChEBI" id="CHEBI:74257"/>
        <dbReference type="ChEBI" id="CHEBI:456215"/>
        <dbReference type="EC" id="2.7.1.180"/>
    </reaction>
</comment>
<dbReference type="PATRIC" id="fig|1303518.3.peg.790"/>
<comment type="similarity">
    <text evidence="10">Belongs to the ApbE family.</text>
</comment>
<sequence>MPEVRLACYAMATRFELILVGEDEVYLRAAGEEALREITRIEELLSIYRPTSELARVNRMAAERAVYVVPEVFSLLKAAKRLSLLTSGAFDMTIGPLVRLWRTCGEVKRMPSETEIEETRAAVGMQLVELDEEAGTVRFLRPGVSLDPGAIGKGYAVDIAVRRLRENGITCALLHGGSSTVYALGTPKGDSGWRVALRDPNGTEQAVVAVAELRDAALSVSAPHGRWFEVDGRRYGHVIEPSSGRPIEGVQLAATVTEFAMEGDAISTALLVLGSAASPQLLQEPLGIYSALLIEMTKEQRRIYLFGSHFSETQTEIPLERMPIFS</sequence>
<keyword evidence="4 10" id="KW-0808">Transferase</keyword>
<evidence type="ECO:0000256" key="2">
    <source>
        <dbReference type="ARBA" id="ARBA00016337"/>
    </source>
</evidence>
<dbReference type="PANTHER" id="PTHR30040:SF2">
    <property type="entry name" value="FAD:PROTEIN FMN TRANSFERASE"/>
    <property type="match status" value="1"/>
</dbReference>
<feature type="binding site" evidence="11">
    <location>
        <position position="268"/>
    </location>
    <ligand>
        <name>Mg(2+)</name>
        <dbReference type="ChEBI" id="CHEBI:18420"/>
    </ligand>
</feature>
<dbReference type="AlphaFoldDB" id="S0ET51"/>
<dbReference type="EC" id="2.7.1.180" evidence="1 10"/>
<evidence type="ECO:0000256" key="11">
    <source>
        <dbReference type="PIRSR" id="PIRSR006268-2"/>
    </source>
</evidence>
<evidence type="ECO:0000256" key="10">
    <source>
        <dbReference type="PIRNR" id="PIRNR006268"/>
    </source>
</evidence>
<comment type="cofactor">
    <cofactor evidence="11">
        <name>Mg(2+)</name>
        <dbReference type="ChEBI" id="CHEBI:18420"/>
    </cofactor>
    <cofactor evidence="11">
        <name>Mn(2+)</name>
        <dbReference type="ChEBI" id="CHEBI:29035"/>
    </cofactor>
    <text evidence="11">Magnesium. Can also use manganese.</text>
</comment>
<dbReference type="GO" id="GO:0046872">
    <property type="term" value="F:metal ion binding"/>
    <property type="evidence" value="ECO:0007669"/>
    <property type="project" value="UniProtKB-UniRule"/>
</dbReference>
<dbReference type="STRING" id="454171.CP488_00370"/>
<evidence type="ECO:0000256" key="4">
    <source>
        <dbReference type="ARBA" id="ARBA00022679"/>
    </source>
</evidence>
<dbReference type="KEGG" id="ccz:CCALI_00781"/>
<protein>
    <recommendedName>
        <fullName evidence="2 10">FAD:protein FMN transferase</fullName>
        <ecNumber evidence="1 10">2.7.1.180</ecNumber>
    </recommendedName>
    <alternativeName>
        <fullName evidence="8 10">Flavin transferase</fullName>
    </alternativeName>
</protein>
<dbReference type="HOGENOM" id="CLU_044403_2_1_0"/>
<organism evidence="12 13">
    <name type="scientific">Chthonomonas calidirosea (strain DSM 23976 / ICMP 18418 / T49)</name>
    <dbReference type="NCBI Taxonomy" id="1303518"/>
    <lineage>
        <taxon>Bacteria</taxon>
        <taxon>Bacillati</taxon>
        <taxon>Armatimonadota</taxon>
        <taxon>Chthonomonadia</taxon>
        <taxon>Chthonomonadales</taxon>
        <taxon>Chthonomonadaceae</taxon>
        <taxon>Chthonomonas</taxon>
    </lineage>
</organism>
<name>S0ET51_CHTCT</name>
<dbReference type="Pfam" id="PF02424">
    <property type="entry name" value="ApbE"/>
    <property type="match status" value="1"/>
</dbReference>
<keyword evidence="6 10" id="KW-0274">FAD</keyword>
<accession>S0ET51</accession>
<dbReference type="InterPro" id="IPR003374">
    <property type="entry name" value="ApbE-like_sf"/>
</dbReference>
<dbReference type="PIRSF" id="PIRSF006268">
    <property type="entry name" value="ApbE"/>
    <property type="match status" value="1"/>
</dbReference>